<proteinExistence type="predicted"/>
<accession>A0A0F9BUA8</accession>
<organism evidence="1">
    <name type="scientific">marine sediment metagenome</name>
    <dbReference type="NCBI Taxonomy" id="412755"/>
    <lineage>
        <taxon>unclassified sequences</taxon>
        <taxon>metagenomes</taxon>
        <taxon>ecological metagenomes</taxon>
    </lineage>
</organism>
<evidence type="ECO:0000313" key="1">
    <source>
        <dbReference type="EMBL" id="KKL25495.1"/>
    </source>
</evidence>
<protein>
    <submittedName>
        <fullName evidence="1">Uncharacterized protein</fullName>
    </submittedName>
</protein>
<name>A0A0F9BUA8_9ZZZZ</name>
<reference evidence="1" key="1">
    <citation type="journal article" date="2015" name="Nature">
        <title>Complex archaea that bridge the gap between prokaryotes and eukaryotes.</title>
        <authorList>
            <person name="Spang A."/>
            <person name="Saw J.H."/>
            <person name="Jorgensen S.L."/>
            <person name="Zaremba-Niedzwiedzka K."/>
            <person name="Martijn J."/>
            <person name="Lind A.E."/>
            <person name="van Eijk R."/>
            <person name="Schleper C."/>
            <person name="Guy L."/>
            <person name="Ettema T.J."/>
        </authorList>
    </citation>
    <scope>NUCLEOTIDE SEQUENCE</scope>
</reference>
<dbReference type="AlphaFoldDB" id="A0A0F9BUA8"/>
<dbReference type="EMBL" id="LAZR01036193">
    <property type="protein sequence ID" value="KKL25495.1"/>
    <property type="molecule type" value="Genomic_DNA"/>
</dbReference>
<comment type="caution">
    <text evidence="1">The sequence shown here is derived from an EMBL/GenBank/DDBJ whole genome shotgun (WGS) entry which is preliminary data.</text>
</comment>
<feature type="non-terminal residue" evidence="1">
    <location>
        <position position="39"/>
    </location>
</feature>
<gene>
    <name evidence="1" type="ORF">LCGC14_2404740</name>
</gene>
<sequence>MKRTKAKRKDFGVTWFDRFLSHVAPTWAKNRVRSRASLD</sequence>